<reference evidence="3" key="1">
    <citation type="submission" date="2016-11" db="EMBL/GenBank/DDBJ databases">
        <authorList>
            <person name="Varghese N."/>
            <person name="Submissions S."/>
        </authorList>
    </citation>
    <scope>NUCLEOTIDE SEQUENCE [LARGE SCALE GENOMIC DNA]</scope>
    <source>
        <strain evidence="3">DSM 2635</strain>
    </source>
</reference>
<keyword evidence="3" id="KW-1185">Reference proteome</keyword>
<gene>
    <name evidence="2" type="ORF">SAMN04488530_11051</name>
</gene>
<proteinExistence type="predicted"/>
<protein>
    <recommendedName>
        <fullName evidence="1">Phage-Barnase-EndoU-ColicinE5/D-RelE like nuclease 3 domain-containing protein</fullName>
    </recommendedName>
</protein>
<evidence type="ECO:0000313" key="3">
    <source>
        <dbReference type="Proteomes" id="UP000243255"/>
    </source>
</evidence>
<dbReference type="RefSeq" id="WP_073125375.1">
    <property type="nucleotide sequence ID" value="NZ_BAABCH010000101.1"/>
</dbReference>
<name>A0A1M5NHA7_9FIRM</name>
<dbReference type="OrthoDB" id="1683148at2"/>
<accession>A0A1M5NHA7</accession>
<dbReference type="InterPro" id="IPR041301">
    <property type="entry name" value="PBECR3"/>
</dbReference>
<organism evidence="2 3">
    <name type="scientific">Asaccharospora irregularis DSM 2635</name>
    <dbReference type="NCBI Taxonomy" id="1121321"/>
    <lineage>
        <taxon>Bacteria</taxon>
        <taxon>Bacillati</taxon>
        <taxon>Bacillota</taxon>
        <taxon>Clostridia</taxon>
        <taxon>Peptostreptococcales</taxon>
        <taxon>Peptostreptococcaceae</taxon>
        <taxon>Asaccharospora</taxon>
    </lineage>
</organism>
<evidence type="ECO:0000259" key="1">
    <source>
        <dbReference type="Pfam" id="PF18812"/>
    </source>
</evidence>
<evidence type="ECO:0000313" key="2">
    <source>
        <dbReference type="EMBL" id="SHG88589.1"/>
    </source>
</evidence>
<sequence length="132" mass="15020">MSVDLSKYEIVGYIDENIAKLAGIKYIGNVYAAPGVIKHIKKRHKNELTKNILDNLLDTIKDIVKNPEYVGRGNKKVGTSIEFIKKVDKNILVAADLDIKEGYLYIASLYPIKRAKIENRLNSGRIKQYKKK</sequence>
<dbReference type="Pfam" id="PF18812">
    <property type="entry name" value="PBECR3"/>
    <property type="match status" value="1"/>
</dbReference>
<dbReference type="EMBL" id="FQWX01000010">
    <property type="protein sequence ID" value="SHG88589.1"/>
    <property type="molecule type" value="Genomic_DNA"/>
</dbReference>
<dbReference type="AlphaFoldDB" id="A0A1M5NHA7"/>
<feature type="domain" description="Phage-Barnase-EndoU-ColicinE5/D-RelE like nuclease 3" evidence="1">
    <location>
        <begin position="10"/>
        <end position="119"/>
    </location>
</feature>
<dbReference type="Proteomes" id="UP000243255">
    <property type="component" value="Unassembled WGS sequence"/>
</dbReference>